<keyword evidence="3" id="KW-0255">Endonuclease</keyword>
<dbReference type="InterPro" id="IPR020568">
    <property type="entry name" value="Ribosomal_Su5_D2-typ_SF"/>
</dbReference>
<evidence type="ECO:0000256" key="5">
    <source>
        <dbReference type="ARBA" id="ARBA00022884"/>
    </source>
</evidence>
<dbReference type="InterPro" id="IPR000100">
    <property type="entry name" value="RNase_P"/>
</dbReference>
<proteinExistence type="predicted"/>
<evidence type="ECO:0000256" key="2">
    <source>
        <dbReference type="ARBA" id="ARBA00022722"/>
    </source>
</evidence>
<dbReference type="GO" id="GO:0004526">
    <property type="term" value="F:ribonuclease P activity"/>
    <property type="evidence" value="ECO:0007669"/>
    <property type="project" value="InterPro"/>
</dbReference>
<evidence type="ECO:0000256" key="1">
    <source>
        <dbReference type="ARBA" id="ARBA00022694"/>
    </source>
</evidence>
<keyword evidence="2" id="KW-0540">Nuclease</keyword>
<keyword evidence="5" id="KW-0694">RNA-binding</keyword>
<evidence type="ECO:0000256" key="3">
    <source>
        <dbReference type="ARBA" id="ARBA00022759"/>
    </source>
</evidence>
<comment type="caution">
    <text evidence="6">The sequence shown here is derived from an EMBL/GenBank/DDBJ whole genome shotgun (WGS) entry which is preliminary data.</text>
</comment>
<dbReference type="InterPro" id="IPR014721">
    <property type="entry name" value="Ribsml_uS5_D2-typ_fold_subgr"/>
</dbReference>
<protein>
    <submittedName>
        <fullName evidence="6">Ribonuclease P protein component</fullName>
    </submittedName>
</protein>
<accession>A0AA46DAV3</accession>
<dbReference type="Gene3D" id="3.30.230.10">
    <property type="match status" value="1"/>
</dbReference>
<sequence length="161" mass="17333">MPAAAAAPAESGSVARCRVRRLKQRAGFERALGAGPQAIVARSPHFMLHFVPAAELSTGQAPGHPPAVDCQAGAVLPKRWARRAVTRNLLKRQVYACFERHAGDLPAGIWVVRLRAAFDREQFRSSASEVLKRAARQELDALLAQGAARARRQLAAPPAST</sequence>
<keyword evidence="1" id="KW-0819">tRNA processing</keyword>
<evidence type="ECO:0000256" key="4">
    <source>
        <dbReference type="ARBA" id="ARBA00022801"/>
    </source>
</evidence>
<reference evidence="6 7" key="1">
    <citation type="submission" date="2019-03" db="EMBL/GenBank/DDBJ databases">
        <title>Genomic Encyclopedia of Type Strains, Phase IV (KMG-IV): sequencing the most valuable type-strain genomes for metagenomic binning, comparative biology and taxonomic classification.</title>
        <authorList>
            <person name="Goeker M."/>
        </authorList>
    </citation>
    <scope>NUCLEOTIDE SEQUENCE [LARGE SCALE GENOMIC DNA]</scope>
    <source>
        <strain evidence="6 7">DSM 15264</strain>
    </source>
</reference>
<dbReference type="AlphaFoldDB" id="A0AA46DAV3"/>
<name>A0AA46DAV3_9BURK</name>
<dbReference type="GO" id="GO:0008033">
    <property type="term" value="P:tRNA processing"/>
    <property type="evidence" value="ECO:0007669"/>
    <property type="project" value="UniProtKB-KW"/>
</dbReference>
<dbReference type="Pfam" id="PF00825">
    <property type="entry name" value="Ribonuclease_P"/>
    <property type="match status" value="1"/>
</dbReference>
<dbReference type="EMBL" id="SLXF01000014">
    <property type="protein sequence ID" value="TCP03127.1"/>
    <property type="molecule type" value="Genomic_DNA"/>
</dbReference>
<evidence type="ECO:0000313" key="6">
    <source>
        <dbReference type="EMBL" id="TCP03127.1"/>
    </source>
</evidence>
<organism evidence="6 7">
    <name type="scientific">Caldimonas thermodepolymerans</name>
    <dbReference type="NCBI Taxonomy" id="215580"/>
    <lineage>
        <taxon>Bacteria</taxon>
        <taxon>Pseudomonadati</taxon>
        <taxon>Pseudomonadota</taxon>
        <taxon>Betaproteobacteria</taxon>
        <taxon>Burkholderiales</taxon>
        <taxon>Sphaerotilaceae</taxon>
        <taxon>Caldimonas</taxon>
    </lineage>
</organism>
<keyword evidence="4" id="KW-0378">Hydrolase</keyword>
<gene>
    <name evidence="6" type="ORF">EV676_1146</name>
</gene>
<dbReference type="GO" id="GO:0000049">
    <property type="term" value="F:tRNA binding"/>
    <property type="evidence" value="ECO:0007669"/>
    <property type="project" value="InterPro"/>
</dbReference>
<dbReference type="SUPFAM" id="SSF54211">
    <property type="entry name" value="Ribosomal protein S5 domain 2-like"/>
    <property type="match status" value="1"/>
</dbReference>
<evidence type="ECO:0000313" key="7">
    <source>
        <dbReference type="Proteomes" id="UP000294772"/>
    </source>
</evidence>
<dbReference type="Proteomes" id="UP000294772">
    <property type="component" value="Unassembled WGS sequence"/>
</dbReference>